<proteinExistence type="predicted"/>
<dbReference type="InterPro" id="IPR029058">
    <property type="entry name" value="AB_hydrolase_fold"/>
</dbReference>
<keyword evidence="3" id="KW-1185">Reference proteome</keyword>
<keyword evidence="1" id="KW-0732">Signal</keyword>
<sequence>MNVTLFRSWKQRAAAISAALLAVTFAATPATPAAAATTAVASYTTTINGDSADVYYPTTGTRLSVALFLQGANVDKSHYSTYASTLASYGFVVAVPNHTRSLFGVSGLYPEGAQAGWAVDWADAEDDNPASPLYKRINENELVLAGHSFGAATALSISAGLCIIPFCAIANIAPSELEAVVTYGGNNVLYGTDLVLPVLNTVPVGYIQGTADGVATTSEGQTTYNLTAGTPKAFIQVAGTNHYGITNGQNPAGALPDASAQTLNQAVGVETIARWSAQWLLAQTGDSAAKKYVYTTGDAADANVTVTYVK</sequence>
<evidence type="ECO:0000313" key="3">
    <source>
        <dbReference type="Proteomes" id="UP000249341"/>
    </source>
</evidence>
<dbReference type="PANTHER" id="PTHR33428:SF14">
    <property type="entry name" value="CARBOXYLESTERASE TYPE B DOMAIN-CONTAINING PROTEIN"/>
    <property type="match status" value="1"/>
</dbReference>
<dbReference type="OrthoDB" id="9814760at2"/>
<evidence type="ECO:0000256" key="1">
    <source>
        <dbReference type="SAM" id="SignalP"/>
    </source>
</evidence>
<dbReference type="InterPro" id="IPR017395">
    <property type="entry name" value="Chlorophyllase-like"/>
</dbReference>
<name>A0A327ZQ06_9ACTN</name>
<reference evidence="2 3" key="1">
    <citation type="submission" date="2018-06" db="EMBL/GenBank/DDBJ databases">
        <title>Genomic Encyclopedia of Type Strains, Phase III (KMG-III): the genomes of soil and plant-associated and newly described type strains.</title>
        <authorList>
            <person name="Whitman W."/>
        </authorList>
    </citation>
    <scope>NUCLEOTIDE SEQUENCE [LARGE SCALE GENOMIC DNA]</scope>
    <source>
        <strain evidence="2 3">CGMCC 4.7090</strain>
    </source>
</reference>
<dbReference type="Proteomes" id="UP000249341">
    <property type="component" value="Unassembled WGS sequence"/>
</dbReference>
<dbReference type="RefSeq" id="WP_111647962.1">
    <property type="nucleotide sequence ID" value="NZ_JACHWI010000003.1"/>
</dbReference>
<dbReference type="SUPFAM" id="SSF53474">
    <property type="entry name" value="alpha/beta-Hydrolases"/>
    <property type="match status" value="1"/>
</dbReference>
<dbReference type="Pfam" id="PF07224">
    <property type="entry name" value="Chlorophyllase"/>
    <property type="match status" value="1"/>
</dbReference>
<dbReference type="EMBL" id="QLMJ01000002">
    <property type="protein sequence ID" value="RAK42858.1"/>
    <property type="molecule type" value="Genomic_DNA"/>
</dbReference>
<protein>
    <submittedName>
        <fullName evidence="2">Chlorophyllase-like protein</fullName>
    </submittedName>
</protein>
<evidence type="ECO:0000313" key="2">
    <source>
        <dbReference type="EMBL" id="RAK42858.1"/>
    </source>
</evidence>
<dbReference type="Gene3D" id="3.40.50.1820">
    <property type="entry name" value="alpha/beta hydrolase"/>
    <property type="match status" value="1"/>
</dbReference>
<organism evidence="2 3">
    <name type="scientific">Actinoplanes lutulentus</name>
    <dbReference type="NCBI Taxonomy" id="1287878"/>
    <lineage>
        <taxon>Bacteria</taxon>
        <taxon>Bacillati</taxon>
        <taxon>Actinomycetota</taxon>
        <taxon>Actinomycetes</taxon>
        <taxon>Micromonosporales</taxon>
        <taxon>Micromonosporaceae</taxon>
        <taxon>Actinoplanes</taxon>
    </lineage>
</organism>
<gene>
    <name evidence="2" type="ORF">B0I29_102684</name>
</gene>
<feature type="chain" id="PRO_5016374767" evidence="1">
    <location>
        <begin position="36"/>
        <end position="310"/>
    </location>
</feature>
<dbReference type="AlphaFoldDB" id="A0A327ZQ06"/>
<dbReference type="PANTHER" id="PTHR33428">
    <property type="entry name" value="CHLOROPHYLLASE-2, CHLOROPLASTIC"/>
    <property type="match status" value="1"/>
</dbReference>
<comment type="caution">
    <text evidence="2">The sequence shown here is derived from an EMBL/GenBank/DDBJ whole genome shotgun (WGS) entry which is preliminary data.</text>
</comment>
<feature type="signal peptide" evidence="1">
    <location>
        <begin position="1"/>
        <end position="35"/>
    </location>
</feature>
<accession>A0A327ZQ06</accession>